<evidence type="ECO:0000313" key="1">
    <source>
        <dbReference type="EMBL" id="SEO61350.1"/>
    </source>
</evidence>
<organism evidence="1 2">
    <name type="scientific">Trujillonella endophytica</name>
    <dbReference type="NCBI Taxonomy" id="673521"/>
    <lineage>
        <taxon>Bacteria</taxon>
        <taxon>Bacillati</taxon>
        <taxon>Actinomycetota</taxon>
        <taxon>Actinomycetes</taxon>
        <taxon>Geodermatophilales</taxon>
        <taxon>Geodermatophilaceae</taxon>
        <taxon>Trujillonella</taxon>
    </lineage>
</organism>
<keyword evidence="2" id="KW-1185">Reference proteome</keyword>
<dbReference type="STRING" id="673521.SAMN05660991_00998"/>
<dbReference type="InterPro" id="IPR022385">
    <property type="entry name" value="Rhs_assc_core"/>
</dbReference>
<gene>
    <name evidence="1" type="ORF">SAMN05660991_00998</name>
</gene>
<dbReference type="Gene3D" id="2.180.10.10">
    <property type="entry name" value="RHS repeat-associated core"/>
    <property type="match status" value="2"/>
</dbReference>
<dbReference type="InterPro" id="IPR050708">
    <property type="entry name" value="T6SS_VgrG/RHS"/>
</dbReference>
<sequence>MKGAIRDRWAALGWQQSYLGFPTSDEHCQNGGCYNHFAGNGSIFWSPTTGAHDVQGAIRSAWAATGWEAGWLGFPTGDPVSVAGGGRSDFQGGNIVYDSATSQAATGAGTLTHPTQYQRVTQARTQLKGTVPVRGGAEYDAVRFEWRPYTLTVSGGWTSVDAATLRMPDESAVSGSWLPVTTDGATKVSATYTWNATASIPADGLAQVRACFLATDSGQSVRCSAVTQITVDRAGLSGANSTAPAGPGTVGLLTGAYAVVGRDADISAPHGGLAATRSFASNAPDRAGPLGPGWGLSLAVDEAGADYPGLTDRTDTVLVTRGDGTQMPFVRKSAAPADVDTYVAEGEDSTSGFTLTFAAGGNGTAASYVLTDLDGDKVNFRRADGLAGHSNGAQFQVEKVEAIRGKGANGADLAPAVTTILYTAAGNPQWLLAPTDAGATCTAPAPTQTVGCRALEFVYTGTGAAERLQSVRLWAHGAAAASGGLVTGDTPVGQQTIVLASYAYNGGGRLASVTDPRSGLSVGYTYRSDGRLETITPAGGTAMWTLGYDSQPLPRLVSATVDDQPDTGLAAQRTSVRYDVPRNGTSALPNLTAAEVGRWGQPVTPTDMTAVFGPDTVPDATPTDTQWRGAQLFALDVNGRTVNTASFGGTIDQDTGLDQAPAWRINSTEYDAKGHGHVVRSLTAGNRDRALAAANATAEAAQARLLDSLNVYSDDGMDLLRSYGPAHWVVPASGGQPVSVRSRTATEYDNGAGAGHPSPGVSRHLPVRTIVDAVHISSALPANSVGTEANLPAWDGQRTTVLEYGDANAWKFGTPTATRVSMGGGAEIVTRQTVDELGRTVTSTLPSGGMSTTTAATTLTRYYAANNADGQCANVAWAGMVCKTLPGGAPSSGAALLTKWVAAYDVYGNPTRVVETGPGVTRTSDTAYDSVGRARRSSITATGLEAGQSRPTVETTYTAAGLVALTRVLNPDGTVGGDVAQGTGPIDRTYDAYGRVTSYTDGTGLTTTSTYDSVGRLGTVSNEAGTRTIGYGGAGERSLPTSIDVTEVGTFAARYGADGALVRESSPGGFTATTIRGADGAATSLSYHRAGSDGASVEWLRSTAAFTAFGQVASYRLVTATGVDRTTRYGYDGMGRLTSATDTTALDGNRLPTGPSCTRSYAFDVNSNRTGLAQSATAGAPAGTCPASIPASDAYGYDTADRLLGPAGSQRAALRYDAFGRTRTLPSIDAVDQGGDVGIDYYADDLVAALTQGTGTSVFGLDAAARRTVRTDTDTTTLGVALRTVSRYTGDDDNPALVTETDNSVTRNITGFGGLAAIVTDSTTAGAAVQVQLANLHGDIIATAPATAVAPTDMAVTETTEYGQTRTAPAASTTQSRYGWLGAYQRDGSGVGGLVLMGARLYVPAAGRFSSLDPVYGGNANAYVYPSDPNLSYDLDGRHTVTCTVTADRISVSTHAREQGLNRINARSTTRCSDRAYRVVFINLYKLQGTGWVRVGGSVSAYGGRDRTKLFTASAPCVNGLYMSLVTLRFFVDPWHHPAPAYATTRTYGNVTNCNPL</sequence>
<dbReference type="InterPro" id="IPR013207">
    <property type="entry name" value="LGFP"/>
</dbReference>
<dbReference type="InterPro" id="IPR006530">
    <property type="entry name" value="YD"/>
</dbReference>
<dbReference type="PANTHER" id="PTHR32305:SF15">
    <property type="entry name" value="PROTEIN RHSA-RELATED"/>
    <property type="match status" value="1"/>
</dbReference>
<dbReference type="NCBIfam" id="TIGR03696">
    <property type="entry name" value="Rhs_assc_core"/>
    <property type="match status" value="1"/>
</dbReference>
<dbReference type="NCBIfam" id="TIGR01643">
    <property type="entry name" value="YD_repeat_2x"/>
    <property type="match status" value="1"/>
</dbReference>
<name>A0A1H8R4N8_9ACTN</name>
<protein>
    <submittedName>
        <fullName evidence="1">RHS repeat-associated core domain-containing protein</fullName>
    </submittedName>
</protein>
<reference evidence="2" key="1">
    <citation type="submission" date="2016-10" db="EMBL/GenBank/DDBJ databases">
        <authorList>
            <person name="Varghese N."/>
            <person name="Submissions S."/>
        </authorList>
    </citation>
    <scope>NUCLEOTIDE SEQUENCE [LARGE SCALE GENOMIC DNA]</scope>
    <source>
        <strain evidence="2">DSM 45413</strain>
    </source>
</reference>
<dbReference type="Proteomes" id="UP000198960">
    <property type="component" value="Unassembled WGS sequence"/>
</dbReference>
<dbReference type="EMBL" id="FOEE01000002">
    <property type="protein sequence ID" value="SEO61350.1"/>
    <property type="molecule type" value="Genomic_DNA"/>
</dbReference>
<dbReference type="Pfam" id="PF08310">
    <property type="entry name" value="LGFP"/>
    <property type="match status" value="1"/>
</dbReference>
<accession>A0A1H8R4N8</accession>
<evidence type="ECO:0000313" key="2">
    <source>
        <dbReference type="Proteomes" id="UP000198960"/>
    </source>
</evidence>
<proteinExistence type="predicted"/>
<dbReference type="PANTHER" id="PTHR32305">
    <property type="match status" value="1"/>
</dbReference>